<dbReference type="SUPFAM" id="SSF57850">
    <property type="entry name" value="RING/U-box"/>
    <property type="match status" value="1"/>
</dbReference>
<accession>A0A1S3JSP1</accession>
<dbReference type="InterPro" id="IPR013083">
    <property type="entry name" value="Znf_RING/FYVE/PHD"/>
</dbReference>
<dbReference type="Proteomes" id="UP000085678">
    <property type="component" value="Unplaced"/>
</dbReference>
<dbReference type="RefSeq" id="XP_013413368.1">
    <property type="nucleotide sequence ID" value="XM_013557914.1"/>
</dbReference>
<evidence type="ECO:0000259" key="6">
    <source>
        <dbReference type="PROSITE" id="PS50089"/>
    </source>
</evidence>
<dbReference type="Pfam" id="PF13639">
    <property type="entry name" value="zf-RING_2"/>
    <property type="match status" value="1"/>
</dbReference>
<evidence type="ECO:0000313" key="8">
    <source>
        <dbReference type="RefSeq" id="XP_013413368.1"/>
    </source>
</evidence>
<feature type="domain" description="RING-type" evidence="6">
    <location>
        <begin position="330"/>
        <end position="371"/>
    </location>
</feature>
<organism evidence="7 8">
    <name type="scientific">Lingula anatina</name>
    <name type="common">Brachiopod</name>
    <name type="synonym">Lingula unguis</name>
    <dbReference type="NCBI Taxonomy" id="7574"/>
    <lineage>
        <taxon>Eukaryota</taxon>
        <taxon>Metazoa</taxon>
        <taxon>Spiralia</taxon>
        <taxon>Lophotrochozoa</taxon>
        <taxon>Brachiopoda</taxon>
        <taxon>Linguliformea</taxon>
        <taxon>Lingulata</taxon>
        <taxon>Lingulida</taxon>
        <taxon>Linguloidea</taxon>
        <taxon>Lingulidae</taxon>
        <taxon>Lingula</taxon>
    </lineage>
</organism>
<feature type="compositionally biased region" description="Basic and acidic residues" evidence="5">
    <location>
        <begin position="235"/>
        <end position="250"/>
    </location>
</feature>
<feature type="region of interest" description="Disordered" evidence="5">
    <location>
        <begin position="64"/>
        <end position="98"/>
    </location>
</feature>
<dbReference type="PANTHER" id="PTHR45931:SF3">
    <property type="entry name" value="RING ZINC FINGER-CONTAINING PROTEIN"/>
    <property type="match status" value="1"/>
</dbReference>
<keyword evidence="3" id="KW-0862">Zinc</keyword>
<dbReference type="InParanoid" id="A0A1S3JSP1"/>
<evidence type="ECO:0000256" key="2">
    <source>
        <dbReference type="ARBA" id="ARBA00022771"/>
    </source>
</evidence>
<keyword evidence="2 4" id="KW-0863">Zinc-finger</keyword>
<sequence>MGESQEEIGEQSSNSTVTHAIQTKKTCQTVMLRSKPAIRVSTKEVTCLKTVHFRKNIHRSDLVRENPKTDVKTGSVISEKQNGKKLKDSDSGKDKKRKWKRVPELTSFYLPPISSQEDEQLTERSDDFNVFDVDEYFGFADFPCVKQTFTDLCDKFEGKGGDKTLRATKKNKVRKAHKQVKDKYCTSLQNNNGKELFVHHRVYKAMKTLPRKENYLPTKRVTFADEASAQNGQDTKNRKANSEDVWEKAPKESKVENHRFALNKSNVPSDIRSLGIADILLSLQERELTPEDYELLLQLDERVAPKTISTSKLNRLKTDTATEAHLGLVCAVCLEHYTSGQRRKFLPCSHVFHEACIDMWLSNSSQCCPLDGLPIS</sequence>
<reference evidence="8" key="1">
    <citation type="submission" date="2025-08" db="UniProtKB">
        <authorList>
            <consortium name="RefSeq"/>
        </authorList>
    </citation>
    <scope>IDENTIFICATION</scope>
    <source>
        <tissue evidence="8">Gonads</tissue>
    </source>
</reference>
<gene>
    <name evidence="8" type="primary">LOC106175774</name>
</gene>
<dbReference type="AlphaFoldDB" id="A0A1S3JSP1"/>
<dbReference type="GO" id="GO:0005634">
    <property type="term" value="C:nucleus"/>
    <property type="evidence" value="ECO:0007669"/>
    <property type="project" value="TreeGrafter"/>
</dbReference>
<dbReference type="InterPro" id="IPR001841">
    <property type="entry name" value="Znf_RING"/>
</dbReference>
<dbReference type="GO" id="GO:0006511">
    <property type="term" value="P:ubiquitin-dependent protein catabolic process"/>
    <property type="evidence" value="ECO:0007669"/>
    <property type="project" value="TreeGrafter"/>
</dbReference>
<feature type="compositionally biased region" description="Basic and acidic residues" evidence="5">
    <location>
        <begin position="81"/>
        <end position="93"/>
    </location>
</feature>
<dbReference type="PANTHER" id="PTHR45931">
    <property type="entry name" value="SI:CH211-59O9.10"/>
    <property type="match status" value="1"/>
</dbReference>
<evidence type="ECO:0000256" key="4">
    <source>
        <dbReference type="PROSITE-ProRule" id="PRU00175"/>
    </source>
</evidence>
<dbReference type="GO" id="GO:0061630">
    <property type="term" value="F:ubiquitin protein ligase activity"/>
    <property type="evidence" value="ECO:0007669"/>
    <property type="project" value="TreeGrafter"/>
</dbReference>
<dbReference type="SMART" id="SM00184">
    <property type="entry name" value="RING"/>
    <property type="match status" value="1"/>
</dbReference>
<evidence type="ECO:0000256" key="5">
    <source>
        <dbReference type="SAM" id="MobiDB-lite"/>
    </source>
</evidence>
<keyword evidence="7" id="KW-1185">Reference proteome</keyword>
<dbReference type="GeneID" id="106175774"/>
<dbReference type="OrthoDB" id="8062037at2759"/>
<dbReference type="STRING" id="7574.A0A1S3JSP1"/>
<protein>
    <submittedName>
        <fullName evidence="8">Uncharacterized protein LOC106175774</fullName>
    </submittedName>
</protein>
<feature type="region of interest" description="Disordered" evidence="5">
    <location>
        <begin position="225"/>
        <end position="250"/>
    </location>
</feature>
<dbReference type="InterPro" id="IPR051834">
    <property type="entry name" value="RING_finger_E3_ligase"/>
</dbReference>
<proteinExistence type="predicted"/>
<name>A0A1S3JSP1_LINAN</name>
<dbReference type="GO" id="GO:0008270">
    <property type="term" value="F:zinc ion binding"/>
    <property type="evidence" value="ECO:0007669"/>
    <property type="project" value="UniProtKB-KW"/>
</dbReference>
<dbReference type="KEGG" id="lak:106175774"/>
<evidence type="ECO:0000256" key="1">
    <source>
        <dbReference type="ARBA" id="ARBA00022723"/>
    </source>
</evidence>
<evidence type="ECO:0000313" key="7">
    <source>
        <dbReference type="Proteomes" id="UP000085678"/>
    </source>
</evidence>
<evidence type="ECO:0000256" key="3">
    <source>
        <dbReference type="ARBA" id="ARBA00022833"/>
    </source>
</evidence>
<dbReference type="Gene3D" id="3.30.40.10">
    <property type="entry name" value="Zinc/RING finger domain, C3HC4 (zinc finger)"/>
    <property type="match status" value="1"/>
</dbReference>
<keyword evidence="1" id="KW-0479">Metal-binding</keyword>
<dbReference type="CDD" id="cd16473">
    <property type="entry name" value="RING-H2_RNF103"/>
    <property type="match status" value="1"/>
</dbReference>
<feature type="region of interest" description="Disordered" evidence="5">
    <location>
        <begin position="1"/>
        <end position="20"/>
    </location>
</feature>
<dbReference type="PROSITE" id="PS50089">
    <property type="entry name" value="ZF_RING_2"/>
    <property type="match status" value="1"/>
</dbReference>